<reference evidence="3" key="1">
    <citation type="journal article" date="2021" name="ISME J.">
        <title>Evolutionary origin and ecological implication of a unique nif island in free-living Bradyrhizobium lineages.</title>
        <authorList>
            <person name="Tao J."/>
        </authorList>
    </citation>
    <scope>NUCLEOTIDE SEQUENCE [LARGE SCALE GENOMIC DNA]</scope>
    <source>
        <strain evidence="3">SZCCT0434</strain>
    </source>
</reference>
<evidence type="ECO:0000256" key="1">
    <source>
        <dbReference type="SAM" id="MobiDB-lite"/>
    </source>
</evidence>
<dbReference type="Proteomes" id="UP001315278">
    <property type="component" value="Unassembled WGS sequence"/>
</dbReference>
<dbReference type="NCBIfam" id="TIGR03347">
    <property type="entry name" value="VI_chp_1"/>
    <property type="match status" value="1"/>
</dbReference>
<protein>
    <submittedName>
        <fullName evidence="2">Type VI secretion system baseplate subunit TssG</fullName>
    </submittedName>
</protein>
<accession>A0ABS5FVA9</accession>
<sequence>MVEFVRNLEAEPWRFDYFTVLRHLERTYEHRPRIGESAARREEFVQLGQEPFMDFPASNLARVVLDDAKPLKVFVKYLGLLGPQGALPLATTEEAYHYVRAQDDSFPRFLDIFNHRFIQLFFRAWADSRPIVQHDRPKADRFLAYIGSVIGVGSNPYQGLDSVPDAAKLGFAGLIGTQAKCASRLASAICGLFNVRAEVEEFVGSRLVIEASELTTLGRGYNRLGEETLLGRTVFSVQDKIRVRIFTRDLAQYMRFLPTGDLCEPLNDLVFFYNGEQLDWDVELAIPSGSAEPIRIGKFGQLGWTTWMAPNWTSKQAYRRDGRFNPAERMRSKRKHQATAMRKKGGSNGGYQP</sequence>
<dbReference type="InterPro" id="IPR010732">
    <property type="entry name" value="T6SS_TssG-like"/>
</dbReference>
<proteinExistence type="predicted"/>
<name>A0ABS5FVA9_9BRAD</name>
<dbReference type="RefSeq" id="WP_212495005.1">
    <property type="nucleotide sequence ID" value="NZ_JAFCJH010000060.1"/>
</dbReference>
<comment type="caution">
    <text evidence="2">The sequence shown here is derived from an EMBL/GenBank/DDBJ whole genome shotgun (WGS) entry which is preliminary data.</text>
</comment>
<evidence type="ECO:0000313" key="2">
    <source>
        <dbReference type="EMBL" id="MBR0800729.1"/>
    </source>
</evidence>
<dbReference type="PANTHER" id="PTHR35564:SF4">
    <property type="entry name" value="CYTOPLASMIC PROTEIN"/>
    <property type="match status" value="1"/>
</dbReference>
<keyword evidence="3" id="KW-1185">Reference proteome</keyword>
<dbReference type="Pfam" id="PF06996">
    <property type="entry name" value="T6SS_TssG"/>
    <property type="match status" value="1"/>
</dbReference>
<evidence type="ECO:0000313" key="3">
    <source>
        <dbReference type="Proteomes" id="UP001315278"/>
    </source>
</evidence>
<gene>
    <name evidence="2" type="primary">tssG</name>
    <name evidence="2" type="ORF">JQ615_35745</name>
</gene>
<organism evidence="2 3">
    <name type="scientific">Bradyrhizobium jicamae</name>
    <dbReference type="NCBI Taxonomy" id="280332"/>
    <lineage>
        <taxon>Bacteria</taxon>
        <taxon>Pseudomonadati</taxon>
        <taxon>Pseudomonadota</taxon>
        <taxon>Alphaproteobacteria</taxon>
        <taxon>Hyphomicrobiales</taxon>
        <taxon>Nitrobacteraceae</taxon>
        <taxon>Bradyrhizobium</taxon>
    </lineage>
</organism>
<dbReference type="PANTHER" id="PTHR35564">
    <property type="match status" value="1"/>
</dbReference>
<dbReference type="EMBL" id="JAFCJH010000060">
    <property type="protein sequence ID" value="MBR0800729.1"/>
    <property type="molecule type" value="Genomic_DNA"/>
</dbReference>
<feature type="compositionally biased region" description="Basic residues" evidence="1">
    <location>
        <begin position="331"/>
        <end position="345"/>
    </location>
</feature>
<feature type="region of interest" description="Disordered" evidence="1">
    <location>
        <begin position="323"/>
        <end position="353"/>
    </location>
</feature>